<evidence type="ECO:0000256" key="1">
    <source>
        <dbReference type="ARBA" id="ARBA00001206"/>
    </source>
</evidence>
<comment type="similarity">
    <text evidence="14 16">Belongs to the type III pantothenate kinase family.</text>
</comment>
<comment type="function">
    <text evidence="16">Catalyzes the phosphorylation of pantothenate (Pan), the first step in CoA biosynthesis.</text>
</comment>
<comment type="subunit">
    <text evidence="5 16">Homodimer.</text>
</comment>
<dbReference type="PANTHER" id="PTHR34265">
    <property type="entry name" value="TYPE III PANTOTHENATE KINASE"/>
    <property type="match status" value="1"/>
</dbReference>
<feature type="binding site" evidence="16">
    <location>
        <position position="120"/>
    </location>
    <ligand>
        <name>ATP</name>
        <dbReference type="ChEBI" id="CHEBI:30616"/>
    </ligand>
</feature>
<comment type="cofactor">
    <cofactor evidence="16">
        <name>NH4(+)</name>
        <dbReference type="ChEBI" id="CHEBI:28938"/>
    </cofactor>
    <cofactor evidence="16">
        <name>K(+)</name>
        <dbReference type="ChEBI" id="CHEBI:29103"/>
    </cofactor>
    <text evidence="16">A monovalent cation. Ammonium or potassium.</text>
</comment>
<evidence type="ECO:0000256" key="3">
    <source>
        <dbReference type="ARBA" id="ARBA00004496"/>
    </source>
</evidence>
<dbReference type="GO" id="GO:0005737">
    <property type="term" value="C:cytoplasm"/>
    <property type="evidence" value="ECO:0007669"/>
    <property type="project" value="UniProtKB-SubCell"/>
</dbReference>
<evidence type="ECO:0000256" key="14">
    <source>
        <dbReference type="ARBA" id="ARBA00038036"/>
    </source>
</evidence>
<feature type="binding site" evidence="16">
    <location>
        <position position="174"/>
    </location>
    <ligand>
        <name>substrate</name>
    </ligand>
</feature>
<evidence type="ECO:0000256" key="13">
    <source>
        <dbReference type="ARBA" id="ARBA00022993"/>
    </source>
</evidence>
<evidence type="ECO:0000256" key="6">
    <source>
        <dbReference type="ARBA" id="ARBA00012102"/>
    </source>
</evidence>
<sequence length="244" mass="27070">MNLIIDIGNTFTKIAVFQEATLLQKQQAITADTTRLIKEVLQNFPKIERSILAAVADVSQSTLEVLQKNTKLLLLNAQTKVPFANNYHSQGSLGIDRIALAAASVAQFPKRNVLVIDAGTCITYDLIEKDAIYQGGSISPGIKMRYLALHNFTAKLPLLNKETFEVNNFPAKTTVENIHLGVVQGVIFEIDGFINQYKNQFSNLTVIFTGGDAEFLSKKVKNSIFVPQNFLLQGLNHILEYNNI</sequence>
<gene>
    <name evidence="16" type="primary">coaX</name>
    <name evidence="17" type="ORF">FKR84_08895</name>
</gene>
<feature type="binding site" evidence="16">
    <location>
        <begin position="94"/>
        <end position="97"/>
    </location>
    <ligand>
        <name>substrate</name>
    </ligand>
</feature>
<dbReference type="UniPathway" id="UPA00241">
    <property type="reaction ID" value="UER00352"/>
</dbReference>
<feature type="binding site" evidence="16">
    <location>
        <position position="117"/>
    </location>
    <ligand>
        <name>K(+)</name>
        <dbReference type="ChEBI" id="CHEBI:29103"/>
    </ligand>
</feature>
<keyword evidence="10 16" id="KW-0418">Kinase</keyword>
<evidence type="ECO:0000313" key="17">
    <source>
        <dbReference type="EMBL" id="TQD38526.1"/>
    </source>
</evidence>
<evidence type="ECO:0000256" key="10">
    <source>
        <dbReference type="ARBA" id="ARBA00022777"/>
    </source>
</evidence>
<dbReference type="NCBIfam" id="TIGR00671">
    <property type="entry name" value="baf"/>
    <property type="match status" value="1"/>
</dbReference>
<dbReference type="GO" id="GO:0005524">
    <property type="term" value="F:ATP binding"/>
    <property type="evidence" value="ECO:0007669"/>
    <property type="project" value="UniProtKB-UniRule"/>
</dbReference>
<feature type="binding site" evidence="16">
    <location>
        <begin position="6"/>
        <end position="13"/>
    </location>
    <ligand>
        <name>ATP</name>
        <dbReference type="ChEBI" id="CHEBI:30616"/>
    </ligand>
</feature>
<comment type="cofactor">
    <cofactor evidence="2">
        <name>K(+)</name>
        <dbReference type="ChEBI" id="CHEBI:29103"/>
    </cofactor>
</comment>
<evidence type="ECO:0000256" key="9">
    <source>
        <dbReference type="ARBA" id="ARBA00022741"/>
    </source>
</evidence>
<protein>
    <recommendedName>
        <fullName evidence="15 16">Type III pantothenate kinase</fullName>
        <ecNumber evidence="6 16">2.7.1.33</ecNumber>
    </recommendedName>
    <alternativeName>
        <fullName evidence="16">PanK-III</fullName>
    </alternativeName>
    <alternativeName>
        <fullName evidence="16">Pantothenic acid kinase</fullName>
    </alternativeName>
</protein>
<keyword evidence="13 16" id="KW-0173">Coenzyme A biosynthesis</keyword>
<comment type="subcellular location">
    <subcellularLocation>
        <location evidence="3 16">Cytoplasm</location>
    </subcellularLocation>
</comment>
<keyword evidence="12 16" id="KW-0630">Potassium</keyword>
<evidence type="ECO:0000256" key="4">
    <source>
        <dbReference type="ARBA" id="ARBA00005225"/>
    </source>
</evidence>
<evidence type="ECO:0000256" key="7">
    <source>
        <dbReference type="ARBA" id="ARBA00022490"/>
    </source>
</evidence>
<evidence type="ECO:0000256" key="11">
    <source>
        <dbReference type="ARBA" id="ARBA00022840"/>
    </source>
</evidence>
<dbReference type="Gene3D" id="3.30.420.40">
    <property type="match status" value="2"/>
</dbReference>
<proteinExistence type="inferred from homology"/>
<comment type="catalytic activity">
    <reaction evidence="1 16">
        <text>(R)-pantothenate + ATP = (R)-4'-phosphopantothenate + ADP + H(+)</text>
        <dbReference type="Rhea" id="RHEA:16373"/>
        <dbReference type="ChEBI" id="CHEBI:10986"/>
        <dbReference type="ChEBI" id="CHEBI:15378"/>
        <dbReference type="ChEBI" id="CHEBI:29032"/>
        <dbReference type="ChEBI" id="CHEBI:30616"/>
        <dbReference type="ChEBI" id="CHEBI:456216"/>
        <dbReference type="EC" id="2.7.1.33"/>
    </reaction>
</comment>
<dbReference type="SUPFAM" id="SSF53067">
    <property type="entry name" value="Actin-like ATPase domain"/>
    <property type="match status" value="2"/>
</dbReference>
<keyword evidence="8 16" id="KW-0808">Transferase</keyword>
<dbReference type="OrthoDB" id="9804707at2"/>
<dbReference type="PANTHER" id="PTHR34265:SF1">
    <property type="entry name" value="TYPE III PANTOTHENATE KINASE"/>
    <property type="match status" value="1"/>
</dbReference>
<comment type="caution">
    <text evidence="17">The sequence shown here is derived from an EMBL/GenBank/DDBJ whole genome shotgun (WGS) entry which is preliminary data.</text>
</comment>
<keyword evidence="16" id="KW-0479">Metal-binding</keyword>
<dbReference type="AlphaFoldDB" id="A0A507ZLG1"/>
<evidence type="ECO:0000256" key="2">
    <source>
        <dbReference type="ARBA" id="ARBA00001958"/>
    </source>
</evidence>
<dbReference type="InterPro" id="IPR004619">
    <property type="entry name" value="Type_III_PanK"/>
</dbReference>
<dbReference type="EC" id="2.7.1.33" evidence="6 16"/>
<keyword evidence="7 16" id="KW-0963">Cytoplasm</keyword>
<organism evidence="17 18">
    <name type="scientific">Haloflavibacter putidus</name>
    <dbReference type="NCBI Taxonomy" id="2576776"/>
    <lineage>
        <taxon>Bacteria</taxon>
        <taxon>Pseudomonadati</taxon>
        <taxon>Bacteroidota</taxon>
        <taxon>Flavobacteriia</taxon>
        <taxon>Flavobacteriales</taxon>
        <taxon>Flavobacteriaceae</taxon>
        <taxon>Haloflavibacter</taxon>
    </lineage>
</organism>
<name>A0A507ZLG1_9FLAO</name>
<reference evidence="17 18" key="1">
    <citation type="submission" date="2019-06" db="EMBL/GenBank/DDBJ databases">
        <title>Flavibacter putida gen. nov., sp. nov., a novel marine bacterium of the family Flavobacteriaceae isolated from coastal seawater.</title>
        <authorList>
            <person name="Feng X."/>
        </authorList>
    </citation>
    <scope>NUCLEOTIDE SEQUENCE [LARGE SCALE GENOMIC DNA]</scope>
    <source>
        <strain evidence="17 18">PLHSN227</strain>
    </source>
</reference>
<dbReference type="Pfam" id="PF03309">
    <property type="entry name" value="Pan_kinase"/>
    <property type="match status" value="1"/>
</dbReference>
<accession>A0A507ZLG1</accession>
<evidence type="ECO:0000256" key="16">
    <source>
        <dbReference type="HAMAP-Rule" id="MF_01274"/>
    </source>
</evidence>
<dbReference type="GO" id="GO:0015937">
    <property type="term" value="P:coenzyme A biosynthetic process"/>
    <property type="evidence" value="ECO:0007669"/>
    <property type="project" value="UniProtKB-UniRule"/>
</dbReference>
<evidence type="ECO:0000313" key="18">
    <source>
        <dbReference type="Proteomes" id="UP000317169"/>
    </source>
</evidence>
<evidence type="ECO:0000256" key="8">
    <source>
        <dbReference type="ARBA" id="ARBA00022679"/>
    </source>
</evidence>
<keyword evidence="9 16" id="KW-0547">Nucleotide-binding</keyword>
<dbReference type="EMBL" id="VIAR01000008">
    <property type="protein sequence ID" value="TQD38526.1"/>
    <property type="molecule type" value="Genomic_DNA"/>
</dbReference>
<dbReference type="RefSeq" id="WP_141421953.1">
    <property type="nucleotide sequence ID" value="NZ_VIAR01000008.1"/>
</dbReference>
<feature type="binding site" evidence="16">
    <location>
        <position position="87"/>
    </location>
    <ligand>
        <name>substrate</name>
    </ligand>
</feature>
<dbReference type="GO" id="GO:0004594">
    <property type="term" value="F:pantothenate kinase activity"/>
    <property type="evidence" value="ECO:0007669"/>
    <property type="project" value="UniProtKB-UniRule"/>
</dbReference>
<comment type="pathway">
    <text evidence="4 16">Cofactor biosynthesis; coenzyme A biosynthesis; CoA from (R)-pantothenate: step 1/5.</text>
</comment>
<keyword evidence="11 16" id="KW-0067">ATP-binding</keyword>
<dbReference type="HAMAP" id="MF_01274">
    <property type="entry name" value="Pantothen_kinase_3"/>
    <property type="match status" value="1"/>
</dbReference>
<evidence type="ECO:0000256" key="12">
    <source>
        <dbReference type="ARBA" id="ARBA00022958"/>
    </source>
</evidence>
<evidence type="ECO:0000256" key="15">
    <source>
        <dbReference type="ARBA" id="ARBA00040883"/>
    </source>
</evidence>
<evidence type="ECO:0000256" key="5">
    <source>
        <dbReference type="ARBA" id="ARBA00011738"/>
    </source>
</evidence>
<dbReference type="NCBIfam" id="NF009853">
    <property type="entry name" value="PRK13320.1-5"/>
    <property type="match status" value="1"/>
</dbReference>
<dbReference type="InterPro" id="IPR043129">
    <property type="entry name" value="ATPase_NBD"/>
</dbReference>
<dbReference type="Proteomes" id="UP000317169">
    <property type="component" value="Unassembled WGS sequence"/>
</dbReference>
<keyword evidence="18" id="KW-1185">Reference proteome</keyword>
<dbReference type="GO" id="GO:0046872">
    <property type="term" value="F:metal ion binding"/>
    <property type="evidence" value="ECO:0007669"/>
    <property type="project" value="UniProtKB-KW"/>
</dbReference>
<feature type="active site" description="Proton acceptor" evidence="16">
    <location>
        <position position="96"/>
    </location>
</feature>
<dbReference type="CDD" id="cd24015">
    <property type="entry name" value="ASKHA_NBD_PanK-III"/>
    <property type="match status" value="1"/>
</dbReference>